<sequence>MSVRHVHGFAVGPARINRELIPMSTDGIPPVAY</sequence>
<name>A0A6M3TCP0_9CAUD</name>
<proteinExistence type="predicted"/>
<keyword evidence="2" id="KW-1185">Reference proteome</keyword>
<dbReference type="Proteomes" id="UP000501738">
    <property type="component" value="Segment"/>
</dbReference>
<accession>A0A6M3TCP0</accession>
<dbReference type="EMBL" id="MT104468">
    <property type="protein sequence ID" value="QJD54777.1"/>
    <property type="molecule type" value="Genomic_DNA"/>
</dbReference>
<evidence type="ECO:0000313" key="1">
    <source>
        <dbReference type="EMBL" id="QJD54777.1"/>
    </source>
</evidence>
<evidence type="ECO:0000313" key="2">
    <source>
        <dbReference type="Proteomes" id="UP000501738"/>
    </source>
</evidence>
<organism evidence="1 2">
    <name type="scientific">Pseudomonas phage MR5</name>
    <dbReference type="NCBI Taxonomy" id="2711172"/>
    <lineage>
        <taxon>Viruses</taxon>
        <taxon>Duplodnaviria</taxon>
        <taxon>Heunggongvirae</taxon>
        <taxon>Uroviricota</taxon>
        <taxon>Caudoviricetes</taxon>
        <taxon>Autographivirales</taxon>
        <taxon>Autoscriptoviridae</taxon>
        <taxon>Krylovirinae</taxon>
        <taxon>Mojovirus</taxon>
        <taxon>Mojovirus MR5</taxon>
    </lineage>
</organism>
<reference evidence="1 2" key="1">
    <citation type="journal article" date="2020" name="Microb. Biotechnol.">
        <title>Phage biocontrol to combat Pseudomonas syringae pathogens causing disease in cherry.</title>
        <authorList>
            <person name="Rabiey M."/>
            <person name="Roy S.R."/>
            <person name="Holtappels D."/>
            <person name="Franceschetti L."/>
            <person name="Quilty B.J."/>
            <person name="Creeth R."/>
            <person name="Sundin G.W."/>
            <person name="Wagemans J."/>
            <person name="Lavigne R."/>
            <person name="Jackson R.W."/>
        </authorList>
    </citation>
    <scope>NUCLEOTIDE SEQUENCE [LARGE SCALE GENOMIC DNA]</scope>
</reference>
<gene>
    <name evidence="1" type="ORF">PssvBMR5_gp09</name>
</gene>
<protein>
    <submittedName>
        <fullName evidence="1">Uncharacterized protein</fullName>
    </submittedName>
</protein>